<proteinExistence type="predicted"/>
<evidence type="ECO:0000313" key="2">
    <source>
        <dbReference type="Proteomes" id="UP000642571"/>
    </source>
</evidence>
<comment type="caution">
    <text evidence="1">The sequence shown here is derived from an EMBL/GenBank/DDBJ whole genome shotgun (WGS) entry which is preliminary data.</text>
</comment>
<keyword evidence="2" id="KW-1185">Reference proteome</keyword>
<dbReference type="Proteomes" id="UP000642571">
    <property type="component" value="Unassembled WGS sequence"/>
</dbReference>
<name>A0ABQ1PIS2_9BACI</name>
<evidence type="ECO:0000313" key="1">
    <source>
        <dbReference type="EMBL" id="GGC97857.1"/>
    </source>
</evidence>
<accession>A0ABQ1PIS2</accession>
<dbReference type="EMBL" id="BMIN01000001">
    <property type="protein sequence ID" value="GGC97857.1"/>
    <property type="molecule type" value="Genomic_DNA"/>
</dbReference>
<organism evidence="1 2">
    <name type="scientific">Pontibacillus salipaludis</name>
    <dbReference type="NCBI Taxonomy" id="1697394"/>
    <lineage>
        <taxon>Bacteria</taxon>
        <taxon>Bacillati</taxon>
        <taxon>Bacillota</taxon>
        <taxon>Bacilli</taxon>
        <taxon>Bacillales</taxon>
        <taxon>Bacillaceae</taxon>
        <taxon>Pontibacillus</taxon>
    </lineage>
</organism>
<reference evidence="2" key="1">
    <citation type="journal article" date="2019" name="Int. J. Syst. Evol. Microbiol.">
        <title>The Global Catalogue of Microorganisms (GCM) 10K type strain sequencing project: providing services to taxonomists for standard genome sequencing and annotation.</title>
        <authorList>
            <consortium name="The Broad Institute Genomics Platform"/>
            <consortium name="The Broad Institute Genome Sequencing Center for Infectious Disease"/>
            <person name="Wu L."/>
            <person name="Ma J."/>
        </authorList>
    </citation>
    <scope>NUCLEOTIDE SEQUENCE [LARGE SCALE GENOMIC DNA]</scope>
    <source>
        <strain evidence="2">CGMCC 1.15353</strain>
    </source>
</reference>
<dbReference type="RefSeq" id="WP_188649924.1">
    <property type="nucleotide sequence ID" value="NZ_BMIN01000001.1"/>
</dbReference>
<sequence length="128" mass="14576">MGGLANDIYEGSLFSNCYSVVGISNYERISSFMDPITTLLEEGTNIKGCYADVSKLQSDQWGGNEQWEGKNSYGDGAYHRTTSQMKTQTNYVDWNFDDIWKIRENEYPRLRTSSKITCRVLPISSFIA</sequence>
<gene>
    <name evidence="1" type="ORF">GCM10011389_01240</name>
</gene>
<protein>
    <submittedName>
        <fullName evidence="1">Uncharacterized protein</fullName>
    </submittedName>
</protein>